<evidence type="ECO:0000256" key="1">
    <source>
        <dbReference type="SAM" id="SignalP"/>
    </source>
</evidence>
<feature type="chain" id="PRO_5046701700" description="Cytochrome c domain-containing protein" evidence="1">
    <location>
        <begin position="27"/>
        <end position="365"/>
    </location>
</feature>
<gene>
    <name evidence="2" type="ORF">LXT13_09090</name>
</gene>
<proteinExistence type="predicted"/>
<dbReference type="Proteomes" id="UP001200741">
    <property type="component" value="Unassembled WGS sequence"/>
</dbReference>
<dbReference type="RefSeq" id="WP_233371600.1">
    <property type="nucleotide sequence ID" value="NZ_JAJTWU010000003.1"/>
</dbReference>
<evidence type="ECO:0000313" key="2">
    <source>
        <dbReference type="EMBL" id="MCE4554592.1"/>
    </source>
</evidence>
<keyword evidence="3" id="KW-1185">Reference proteome</keyword>
<feature type="signal peptide" evidence="1">
    <location>
        <begin position="1"/>
        <end position="26"/>
    </location>
</feature>
<name>A0ABS8XUM9_9BURK</name>
<sequence>MTSVLQRLGALLLGFAAWALSGSASAEPYLAVRAGLKCVACHVNPTGGGLRNAVGNAFAQGGIPANALPETLQGWNGSLFDDRLRLGGDLRTATTRTAVRGQPTSSVGGTEQTRLYADVQLIKDYLGAYLDQQVAPGKSERQEAYVRLSTPGLGWYAKAGQFYLPFGWRLQDSLAFVRQLSGVSMTVPDKGFELGHESDEWSIQLVRSNGPGNRGNVTGHQTTAQAIWMQPWGRIGAAAAQVKSSAGDRQAWGLFAGTTTGPVTWLAEMDLVADAGYPEGKRRQLATLLEANWLVQQGHNLKLTSEYLDPNRRVSHDNKVRYSLVYEYTPIGFVQLRAGTRKFGGIPQNAVDNRRQAFAELHAMF</sequence>
<reference evidence="2 3" key="1">
    <citation type="submission" date="2021-12" db="EMBL/GenBank/DDBJ databases">
        <title>Genome seq of P8.</title>
        <authorList>
            <person name="Seo T."/>
        </authorList>
    </citation>
    <scope>NUCLEOTIDE SEQUENCE [LARGE SCALE GENOMIC DNA]</scope>
    <source>
        <strain evidence="2 3">P8</strain>
    </source>
</reference>
<comment type="caution">
    <text evidence="2">The sequence shown here is derived from an EMBL/GenBank/DDBJ whole genome shotgun (WGS) entry which is preliminary data.</text>
</comment>
<dbReference type="EMBL" id="JAJTWU010000003">
    <property type="protein sequence ID" value="MCE4554592.1"/>
    <property type="molecule type" value="Genomic_DNA"/>
</dbReference>
<protein>
    <recommendedName>
        <fullName evidence="4">Cytochrome c domain-containing protein</fullName>
    </recommendedName>
</protein>
<evidence type="ECO:0008006" key="4">
    <source>
        <dbReference type="Google" id="ProtNLM"/>
    </source>
</evidence>
<keyword evidence="1" id="KW-0732">Signal</keyword>
<evidence type="ECO:0000313" key="3">
    <source>
        <dbReference type="Proteomes" id="UP001200741"/>
    </source>
</evidence>
<organism evidence="2 3">
    <name type="scientific">Pelomonas cellulosilytica</name>
    <dbReference type="NCBI Taxonomy" id="2906762"/>
    <lineage>
        <taxon>Bacteria</taxon>
        <taxon>Pseudomonadati</taxon>
        <taxon>Pseudomonadota</taxon>
        <taxon>Betaproteobacteria</taxon>
        <taxon>Burkholderiales</taxon>
        <taxon>Sphaerotilaceae</taxon>
        <taxon>Roseateles</taxon>
    </lineage>
</organism>
<accession>A0ABS8XUM9</accession>